<sequence>MRGAVSDPAHAQQEVDVTKNVDMADSAISAEEGRSMDPTPIQASDPRELNIPQEARPAAMAPGQALLMLTQTSP</sequence>
<gene>
    <name evidence="2" type="ORF">Pfra01_002800500</name>
</gene>
<reference evidence="2" key="1">
    <citation type="submission" date="2023-04" db="EMBL/GenBank/DDBJ databases">
        <title>Phytophthora fragariaefolia NBRC 109709.</title>
        <authorList>
            <person name="Ichikawa N."/>
            <person name="Sato H."/>
            <person name="Tonouchi N."/>
        </authorList>
    </citation>
    <scope>NUCLEOTIDE SEQUENCE</scope>
    <source>
        <strain evidence="2">NBRC 109709</strain>
    </source>
</reference>
<evidence type="ECO:0000313" key="3">
    <source>
        <dbReference type="Proteomes" id="UP001165121"/>
    </source>
</evidence>
<organism evidence="2 3">
    <name type="scientific">Phytophthora fragariaefolia</name>
    <dbReference type="NCBI Taxonomy" id="1490495"/>
    <lineage>
        <taxon>Eukaryota</taxon>
        <taxon>Sar</taxon>
        <taxon>Stramenopiles</taxon>
        <taxon>Oomycota</taxon>
        <taxon>Peronosporomycetes</taxon>
        <taxon>Peronosporales</taxon>
        <taxon>Peronosporaceae</taxon>
        <taxon>Phytophthora</taxon>
    </lineage>
</organism>
<dbReference type="Proteomes" id="UP001165121">
    <property type="component" value="Unassembled WGS sequence"/>
</dbReference>
<comment type="caution">
    <text evidence="2">The sequence shown here is derived from an EMBL/GenBank/DDBJ whole genome shotgun (WGS) entry which is preliminary data.</text>
</comment>
<dbReference type="EMBL" id="BSXT01007655">
    <property type="protein sequence ID" value="GMF64084.1"/>
    <property type="molecule type" value="Genomic_DNA"/>
</dbReference>
<protein>
    <submittedName>
        <fullName evidence="2">Unnamed protein product</fullName>
    </submittedName>
</protein>
<name>A0A9W6YIE4_9STRA</name>
<dbReference type="AlphaFoldDB" id="A0A9W6YIE4"/>
<keyword evidence="3" id="KW-1185">Reference proteome</keyword>
<accession>A0A9W6YIE4</accession>
<proteinExistence type="predicted"/>
<feature type="region of interest" description="Disordered" evidence="1">
    <location>
        <begin position="1"/>
        <end position="46"/>
    </location>
</feature>
<evidence type="ECO:0000256" key="1">
    <source>
        <dbReference type="SAM" id="MobiDB-lite"/>
    </source>
</evidence>
<evidence type="ECO:0000313" key="2">
    <source>
        <dbReference type="EMBL" id="GMF64084.1"/>
    </source>
</evidence>